<organism evidence="6 7">
    <name type="scientific">Phytohabitans flavus</name>
    <dbReference type="NCBI Taxonomy" id="1076124"/>
    <lineage>
        <taxon>Bacteria</taxon>
        <taxon>Bacillati</taxon>
        <taxon>Actinomycetota</taxon>
        <taxon>Actinomycetes</taxon>
        <taxon>Micromonosporales</taxon>
        <taxon>Micromonosporaceae</taxon>
    </lineage>
</organism>
<dbReference type="CDD" id="cd17393">
    <property type="entry name" value="MFS_MosC_like"/>
    <property type="match status" value="1"/>
</dbReference>
<feature type="transmembrane region" description="Helical" evidence="5">
    <location>
        <begin position="273"/>
        <end position="294"/>
    </location>
</feature>
<accession>A0A6F8XJ06</accession>
<proteinExistence type="predicted"/>
<dbReference type="Proteomes" id="UP000502508">
    <property type="component" value="Chromosome"/>
</dbReference>
<reference evidence="6 7" key="2">
    <citation type="submission" date="2020-03" db="EMBL/GenBank/DDBJ databases">
        <authorList>
            <person name="Ichikawa N."/>
            <person name="Kimura A."/>
            <person name="Kitahashi Y."/>
            <person name="Uohara A."/>
        </authorList>
    </citation>
    <scope>NUCLEOTIDE SEQUENCE [LARGE SCALE GENOMIC DNA]</scope>
    <source>
        <strain evidence="6 7">NBRC 107702</strain>
    </source>
</reference>
<evidence type="ECO:0000256" key="2">
    <source>
        <dbReference type="ARBA" id="ARBA00022692"/>
    </source>
</evidence>
<name>A0A6F8XJ06_9ACTN</name>
<dbReference type="GO" id="GO:0016020">
    <property type="term" value="C:membrane"/>
    <property type="evidence" value="ECO:0007669"/>
    <property type="project" value="UniProtKB-SubCell"/>
</dbReference>
<dbReference type="PANTHER" id="PTHR23514:SF13">
    <property type="entry name" value="INNER MEMBRANE PROTEIN YBJJ"/>
    <property type="match status" value="1"/>
</dbReference>
<dbReference type="AlphaFoldDB" id="A0A6F8XJ06"/>
<dbReference type="RefSeq" id="WP_173032951.1">
    <property type="nucleotide sequence ID" value="NZ_AP022870.1"/>
</dbReference>
<evidence type="ECO:0000256" key="1">
    <source>
        <dbReference type="ARBA" id="ARBA00004141"/>
    </source>
</evidence>
<comment type="subcellular location">
    <subcellularLocation>
        <location evidence="1">Membrane</location>
        <topology evidence="1">Multi-pass membrane protein</topology>
    </subcellularLocation>
</comment>
<feature type="transmembrane region" description="Helical" evidence="5">
    <location>
        <begin position="43"/>
        <end position="67"/>
    </location>
</feature>
<dbReference type="InterPro" id="IPR011701">
    <property type="entry name" value="MFS"/>
</dbReference>
<feature type="transmembrane region" description="Helical" evidence="5">
    <location>
        <begin position="12"/>
        <end position="31"/>
    </location>
</feature>
<reference evidence="6 7" key="1">
    <citation type="submission" date="2020-03" db="EMBL/GenBank/DDBJ databases">
        <title>Whole genome shotgun sequence of Phytohabitans flavus NBRC 107702.</title>
        <authorList>
            <person name="Komaki H."/>
            <person name="Tamura T."/>
        </authorList>
    </citation>
    <scope>NUCLEOTIDE SEQUENCE [LARGE SCALE GENOMIC DNA]</scope>
    <source>
        <strain evidence="6 7">NBRC 107702</strain>
    </source>
</reference>
<feature type="transmembrane region" description="Helical" evidence="5">
    <location>
        <begin position="300"/>
        <end position="324"/>
    </location>
</feature>
<feature type="transmembrane region" description="Helical" evidence="5">
    <location>
        <begin position="163"/>
        <end position="184"/>
    </location>
</feature>
<evidence type="ECO:0000256" key="5">
    <source>
        <dbReference type="SAM" id="Phobius"/>
    </source>
</evidence>
<feature type="transmembrane region" description="Helical" evidence="5">
    <location>
        <begin position="240"/>
        <end position="261"/>
    </location>
</feature>
<feature type="transmembrane region" description="Helical" evidence="5">
    <location>
        <begin position="211"/>
        <end position="234"/>
    </location>
</feature>
<feature type="transmembrane region" description="Helical" evidence="5">
    <location>
        <begin position="98"/>
        <end position="117"/>
    </location>
</feature>
<evidence type="ECO:0000313" key="6">
    <source>
        <dbReference type="EMBL" id="BCB73795.1"/>
    </source>
</evidence>
<feature type="transmembrane region" description="Helical" evidence="5">
    <location>
        <begin position="74"/>
        <end position="92"/>
    </location>
</feature>
<keyword evidence="7" id="KW-1185">Reference proteome</keyword>
<dbReference type="PANTHER" id="PTHR23514">
    <property type="entry name" value="BYPASS OF STOP CODON PROTEIN 6"/>
    <property type="match status" value="1"/>
</dbReference>
<keyword evidence="4 5" id="KW-0472">Membrane</keyword>
<dbReference type="InterPro" id="IPR051788">
    <property type="entry name" value="MFS_Transporter"/>
</dbReference>
<feature type="transmembrane region" description="Helical" evidence="5">
    <location>
        <begin position="364"/>
        <end position="382"/>
    </location>
</feature>
<evidence type="ECO:0000256" key="3">
    <source>
        <dbReference type="ARBA" id="ARBA00022989"/>
    </source>
</evidence>
<dbReference type="Gene3D" id="1.20.1250.20">
    <property type="entry name" value="MFS general substrate transporter like domains"/>
    <property type="match status" value="1"/>
</dbReference>
<dbReference type="Pfam" id="PF07690">
    <property type="entry name" value="MFS_1"/>
    <property type="match status" value="1"/>
</dbReference>
<feature type="transmembrane region" description="Helical" evidence="5">
    <location>
        <begin position="138"/>
        <end position="157"/>
    </location>
</feature>
<feature type="transmembrane region" description="Helical" evidence="5">
    <location>
        <begin position="336"/>
        <end position="358"/>
    </location>
</feature>
<dbReference type="KEGG" id="pfla:Pflav_002050"/>
<dbReference type="InterPro" id="IPR036259">
    <property type="entry name" value="MFS_trans_sf"/>
</dbReference>
<protein>
    <submittedName>
        <fullName evidence="6">MFS transporter</fullName>
    </submittedName>
</protein>
<keyword evidence="3 5" id="KW-1133">Transmembrane helix</keyword>
<gene>
    <name evidence="6" type="ORF">Pflav_002050</name>
</gene>
<dbReference type="SUPFAM" id="SSF103473">
    <property type="entry name" value="MFS general substrate transporter"/>
    <property type="match status" value="1"/>
</dbReference>
<sequence>MASSNARLARWAITAVFGGNGLIIASMVVRTPQLKLDLDLSPAQLGLVSAVFGVSAVPAMQGAGALAARVGSGWVVRVAILVLPLGLVGVGLAPSLVALLALLLGFGAAHGLLDVSMNAHAVAVERALGRPIMNGCHAAWSIGAVAGSLVGSAAAQAGMSRSLHYAVLAAALLPAALVCGRLLLPGYADRRATEATPAARASWRSGWSRRIVGFGAMGATVLTVEAAVANWSGVYLHDNLGASLGAATLGYVAFTACQTAGRLVGDRLQARGSAAGLVATGTLVAAAGLAVIVLSPWPALAVAGFAVVGIGLATPLPVLFGVVGHLGATGSGAATTVARFSTMTYTGILIAPAIIGWVTELVGLTWTLAALIPLLALVARAAGPMIRPTPASVPAPALTATG</sequence>
<dbReference type="EMBL" id="AP022870">
    <property type="protein sequence ID" value="BCB73795.1"/>
    <property type="molecule type" value="Genomic_DNA"/>
</dbReference>
<evidence type="ECO:0000256" key="4">
    <source>
        <dbReference type="ARBA" id="ARBA00023136"/>
    </source>
</evidence>
<dbReference type="GO" id="GO:0022857">
    <property type="term" value="F:transmembrane transporter activity"/>
    <property type="evidence" value="ECO:0007669"/>
    <property type="project" value="InterPro"/>
</dbReference>
<evidence type="ECO:0000313" key="7">
    <source>
        <dbReference type="Proteomes" id="UP000502508"/>
    </source>
</evidence>
<keyword evidence="2 5" id="KW-0812">Transmembrane</keyword>